<evidence type="ECO:0000313" key="2">
    <source>
        <dbReference type="EMBL" id="KAA8557255.1"/>
    </source>
</evidence>
<reference evidence="2 3" key="1">
    <citation type="journal article" date="2018" name="Plant Biotechnol. Rep.">
        <title>Diversity and antifungal activity of endophytic bacteria associated with Panax ginseng seedlings.</title>
        <authorList>
            <person name="Park J.M."/>
            <person name="Hong C.E."/>
            <person name="Jo S.H."/>
        </authorList>
    </citation>
    <scope>NUCLEOTIDE SEQUENCE [LARGE SCALE GENOMIC DNA]</scope>
    <source>
        <strain evidence="2 3">PgKB38</strain>
    </source>
</reference>
<accession>A0A5M9IP97</accession>
<evidence type="ECO:0000256" key="1">
    <source>
        <dbReference type="SAM" id="SignalP"/>
    </source>
</evidence>
<organism evidence="2 3">
    <name type="scientific">Pseudomonas extremaustralis</name>
    <dbReference type="NCBI Taxonomy" id="359110"/>
    <lineage>
        <taxon>Bacteria</taxon>
        <taxon>Pseudomonadati</taxon>
        <taxon>Pseudomonadota</taxon>
        <taxon>Gammaproteobacteria</taxon>
        <taxon>Pseudomonadales</taxon>
        <taxon>Pseudomonadaceae</taxon>
        <taxon>Pseudomonas</taxon>
    </lineage>
</organism>
<evidence type="ECO:0000313" key="3">
    <source>
        <dbReference type="Proteomes" id="UP000323425"/>
    </source>
</evidence>
<protein>
    <recommendedName>
        <fullName evidence="4">Amidase</fullName>
    </recommendedName>
</protein>
<comment type="caution">
    <text evidence="2">The sequence shown here is derived from an EMBL/GenBank/DDBJ whole genome shotgun (WGS) entry which is preliminary data.</text>
</comment>
<gene>
    <name evidence="2" type="ORF">FX985_06392</name>
</gene>
<feature type="signal peptide" evidence="1">
    <location>
        <begin position="1"/>
        <end position="25"/>
    </location>
</feature>
<keyword evidence="1" id="KW-0732">Signal</keyword>
<feature type="chain" id="PRO_5024308161" description="Amidase" evidence="1">
    <location>
        <begin position="26"/>
        <end position="209"/>
    </location>
</feature>
<dbReference type="EMBL" id="VTFH01000004">
    <property type="protein sequence ID" value="KAA8557255.1"/>
    <property type="molecule type" value="Genomic_DNA"/>
</dbReference>
<dbReference type="AlphaFoldDB" id="A0A5M9IP97"/>
<dbReference type="RefSeq" id="WP_190362406.1">
    <property type="nucleotide sequence ID" value="NZ_VTFH01000004.1"/>
</dbReference>
<dbReference type="Proteomes" id="UP000323425">
    <property type="component" value="Unassembled WGS sequence"/>
</dbReference>
<sequence length="209" mass="22711">MTLKSLALISSLLLLGACNRQPWVAYVEPASGADTARLRVITNGEVRGGSYVGCVGNEQGLAKAGRFYDGDKPSINYPQSPLVPPRLGMAPRVLPKMAEYLGMTRMAEGVYAEIVAEYRVPAGKPFLLVREELGVGSYGSTYSKCPALSRVYTFEKGRQYEAYVGMVYGGDVEGKMGVRCPFFVYELQAPNHAIPQAMQSTPAADRPCR</sequence>
<dbReference type="PROSITE" id="PS51257">
    <property type="entry name" value="PROKAR_LIPOPROTEIN"/>
    <property type="match status" value="1"/>
</dbReference>
<evidence type="ECO:0008006" key="4">
    <source>
        <dbReference type="Google" id="ProtNLM"/>
    </source>
</evidence>
<name>A0A5M9IP97_9PSED</name>
<proteinExistence type="predicted"/>